<dbReference type="SUPFAM" id="SSF52047">
    <property type="entry name" value="RNI-like"/>
    <property type="match status" value="1"/>
</dbReference>
<reference evidence="1 2" key="1">
    <citation type="journal article" date="2013" name="PLoS Genet.">
        <title>Distinctive expansion of potential virulence genes in the genome of the oomycete fish pathogen Saprolegnia parasitica.</title>
        <authorList>
            <person name="Jiang R.H."/>
            <person name="de Bruijn I."/>
            <person name="Haas B.J."/>
            <person name="Belmonte R."/>
            <person name="Lobach L."/>
            <person name="Christie J."/>
            <person name="van den Ackerveken G."/>
            <person name="Bottin A."/>
            <person name="Bulone V."/>
            <person name="Diaz-Moreno S.M."/>
            <person name="Dumas B."/>
            <person name="Fan L."/>
            <person name="Gaulin E."/>
            <person name="Govers F."/>
            <person name="Grenville-Briggs L.J."/>
            <person name="Horner N.R."/>
            <person name="Levin J.Z."/>
            <person name="Mammella M."/>
            <person name="Meijer H.J."/>
            <person name="Morris P."/>
            <person name="Nusbaum C."/>
            <person name="Oome S."/>
            <person name="Phillips A.J."/>
            <person name="van Rooyen D."/>
            <person name="Rzeszutek E."/>
            <person name="Saraiva M."/>
            <person name="Secombes C.J."/>
            <person name="Seidl M.F."/>
            <person name="Snel B."/>
            <person name="Stassen J.H."/>
            <person name="Sykes S."/>
            <person name="Tripathy S."/>
            <person name="van den Berg H."/>
            <person name="Vega-Arreguin J.C."/>
            <person name="Wawra S."/>
            <person name="Young S.K."/>
            <person name="Zeng Q."/>
            <person name="Dieguez-Uribeondo J."/>
            <person name="Russ C."/>
            <person name="Tyler B.M."/>
            <person name="van West P."/>
        </authorList>
    </citation>
    <scope>NUCLEOTIDE SEQUENCE [LARGE SCALE GENOMIC DNA]</scope>
    <source>
        <strain evidence="1 2">CBS 223.65</strain>
    </source>
</reference>
<dbReference type="Gene3D" id="3.80.10.10">
    <property type="entry name" value="Ribonuclease Inhibitor"/>
    <property type="match status" value="1"/>
</dbReference>
<sequence>MSKRICQRAASPRLPSVALHALLQMLNGTHDVLSVLNALPVATLPPELLALRDLSTLVYLTDHWPVVHATKIPVQHARLAIAALPAFKGIHVDPGFAPLAWLDATLPPHMPVSLDVDPKVPGALCAFVHVWGSHVVNVVLKGCYVELDPIPDVLARCVNVESVTIKNRAEPNSIATYVAAIPMTHLHTLKVLHADGQLDDISAIVAWLQGPKATSLTLACDAVNAPTALARAIQASTTLTSLRIVDAIDLQRALVALPKDLHHITSLAVRDRYGDGGSAVGLLQKLNPTKLLSDSDDELPVMNVINTLAVYPALETMRLVNARLAAVTTAGVWPQLTSVTLRRSTFKAANDVVNVIQQLSTSRCLTVVDLSHTKLGAAGFGELAWALPAWMARGLRTLVLSGTGISDNDVVLFAVALASGKNRRPLTVDMTSNELGVASVKLLLGALSACRNVALHVETCHHNTLYSLVQRHRLVEVRPGVFMSPPTSSPWHSF</sequence>
<dbReference type="KEGG" id="spar:SPRG_09717"/>
<keyword evidence="2" id="KW-1185">Reference proteome</keyword>
<accession>A0A067CDT5</accession>
<dbReference type="EMBL" id="KK583236">
    <property type="protein sequence ID" value="KDO24987.1"/>
    <property type="molecule type" value="Genomic_DNA"/>
</dbReference>
<name>A0A067CDT5_SAPPC</name>
<gene>
    <name evidence="1" type="ORF">SPRG_09717</name>
</gene>
<evidence type="ECO:0000313" key="2">
    <source>
        <dbReference type="Proteomes" id="UP000030745"/>
    </source>
</evidence>
<protein>
    <recommendedName>
        <fullName evidence="3">F-box domain-containing protein</fullName>
    </recommendedName>
</protein>
<dbReference type="OMA" id="CAFAHAW"/>
<proteinExistence type="predicted"/>
<dbReference type="VEuPathDB" id="FungiDB:SPRG_09717"/>
<dbReference type="AlphaFoldDB" id="A0A067CDT5"/>
<dbReference type="Proteomes" id="UP000030745">
    <property type="component" value="Unassembled WGS sequence"/>
</dbReference>
<dbReference type="SMART" id="SM00368">
    <property type="entry name" value="LRR_RI"/>
    <property type="match status" value="2"/>
</dbReference>
<evidence type="ECO:0000313" key="1">
    <source>
        <dbReference type="EMBL" id="KDO24987.1"/>
    </source>
</evidence>
<organism evidence="1 2">
    <name type="scientific">Saprolegnia parasitica (strain CBS 223.65)</name>
    <dbReference type="NCBI Taxonomy" id="695850"/>
    <lineage>
        <taxon>Eukaryota</taxon>
        <taxon>Sar</taxon>
        <taxon>Stramenopiles</taxon>
        <taxon>Oomycota</taxon>
        <taxon>Saprolegniomycetes</taxon>
        <taxon>Saprolegniales</taxon>
        <taxon>Saprolegniaceae</taxon>
        <taxon>Saprolegnia</taxon>
    </lineage>
</organism>
<dbReference type="InterPro" id="IPR032675">
    <property type="entry name" value="LRR_dom_sf"/>
</dbReference>
<dbReference type="GeneID" id="24131868"/>
<dbReference type="RefSeq" id="XP_012204256.1">
    <property type="nucleotide sequence ID" value="XM_012348866.1"/>
</dbReference>
<evidence type="ECO:0008006" key="3">
    <source>
        <dbReference type="Google" id="ProtNLM"/>
    </source>
</evidence>
<dbReference type="OrthoDB" id="10363916at2759"/>